<dbReference type="RefSeq" id="WP_170301777.1">
    <property type="nucleotide sequence ID" value="NZ_CP062806.1"/>
</dbReference>
<reference evidence="2 3" key="1">
    <citation type="submission" date="2020-10" db="EMBL/GenBank/DDBJ databases">
        <title>Complete genome sequence of Cupriavidus basilensis CCUG 49340T.</title>
        <authorList>
            <person name="Salva-Serra F."/>
            <person name="Donoso R.A."/>
            <person name="Cho K.H."/>
            <person name="Yoo J.A."/>
            <person name="Lee K."/>
            <person name="Yoon S.-H."/>
            <person name="Perez-Pantoja D."/>
            <person name="Moore E.R.B."/>
        </authorList>
    </citation>
    <scope>NUCLEOTIDE SEQUENCE [LARGE SCALE GENOMIC DNA]</scope>
    <source>
        <strain evidence="3">CCUG 49340</strain>
        <plasmid evidence="2 3">pRK1-2</plasmid>
    </source>
</reference>
<dbReference type="Pfam" id="PF24720">
    <property type="entry name" value="DUF7673"/>
    <property type="match status" value="1"/>
</dbReference>
<protein>
    <recommendedName>
        <fullName evidence="1">DUF7673 domain-containing protein</fullName>
    </recommendedName>
</protein>
<dbReference type="EMBL" id="CP062806">
    <property type="protein sequence ID" value="QOT82185.1"/>
    <property type="molecule type" value="Genomic_DNA"/>
</dbReference>
<name>A0A7M2HC38_9BURK</name>
<organism evidence="2 3">
    <name type="scientific">Cupriavidus basilensis</name>
    <dbReference type="NCBI Taxonomy" id="68895"/>
    <lineage>
        <taxon>Bacteria</taxon>
        <taxon>Pseudomonadati</taxon>
        <taxon>Pseudomonadota</taxon>
        <taxon>Betaproteobacteria</taxon>
        <taxon>Burkholderiales</taxon>
        <taxon>Burkholderiaceae</taxon>
        <taxon>Cupriavidus</taxon>
    </lineage>
</organism>
<geneLocation type="plasmid" evidence="2 3">
    <name>pRK1-2</name>
</geneLocation>
<evidence type="ECO:0000313" key="2">
    <source>
        <dbReference type="EMBL" id="QOT82185.1"/>
    </source>
</evidence>
<dbReference type="InterPro" id="IPR056090">
    <property type="entry name" value="DUF7673"/>
</dbReference>
<sequence length="59" mass="6904">MVQRVYKRARRVADFLLAWWNAGECSGFDLTNLWQLDDELVYAIQCAYPAGRPTRQALR</sequence>
<dbReference type="GeneID" id="98406876"/>
<keyword evidence="2" id="KW-0614">Plasmid</keyword>
<feature type="domain" description="DUF7673" evidence="1">
    <location>
        <begin position="7"/>
        <end position="43"/>
    </location>
</feature>
<dbReference type="AlphaFoldDB" id="A0A7M2HC38"/>
<gene>
    <name evidence="2" type="ORF">F7R26_038570</name>
</gene>
<evidence type="ECO:0000259" key="1">
    <source>
        <dbReference type="Pfam" id="PF24720"/>
    </source>
</evidence>
<accession>A0A7M2HC38</accession>
<proteinExistence type="predicted"/>
<dbReference type="Proteomes" id="UP000397656">
    <property type="component" value="Plasmid pRK1-2"/>
</dbReference>
<evidence type="ECO:0000313" key="3">
    <source>
        <dbReference type="Proteomes" id="UP000397656"/>
    </source>
</evidence>